<keyword evidence="3" id="KW-1185">Reference proteome</keyword>
<organism evidence="2 3">
    <name type="scientific">Brachybacterium nesterenkovii</name>
    <dbReference type="NCBI Taxonomy" id="47847"/>
    <lineage>
        <taxon>Bacteria</taxon>
        <taxon>Bacillati</taxon>
        <taxon>Actinomycetota</taxon>
        <taxon>Actinomycetes</taxon>
        <taxon>Micrococcales</taxon>
        <taxon>Dermabacteraceae</taxon>
        <taxon>Brachybacterium</taxon>
    </lineage>
</organism>
<evidence type="ECO:0000259" key="1">
    <source>
        <dbReference type="SMART" id="SM00849"/>
    </source>
</evidence>
<dbReference type="GO" id="GO:0042781">
    <property type="term" value="F:3'-tRNA processing endoribonuclease activity"/>
    <property type="evidence" value="ECO:0007669"/>
    <property type="project" value="TreeGrafter"/>
</dbReference>
<dbReference type="SMART" id="SM00849">
    <property type="entry name" value="Lactamase_B"/>
    <property type="match status" value="1"/>
</dbReference>
<dbReference type="Pfam" id="PF12706">
    <property type="entry name" value="Lactamase_B_2"/>
    <property type="match status" value="1"/>
</dbReference>
<dbReference type="OrthoDB" id="9800940at2"/>
<dbReference type="AlphaFoldDB" id="A0A1X6WYY1"/>
<name>A0A1X6WYY1_9MICO</name>
<reference evidence="2 3" key="1">
    <citation type="submission" date="2017-02" db="EMBL/GenBank/DDBJ databases">
        <authorList>
            <person name="Peterson S.W."/>
        </authorList>
    </citation>
    <scope>NUCLEOTIDE SEQUENCE [LARGE SCALE GENOMIC DNA]</scope>
    <source>
        <strain evidence="2 3">CIP104813</strain>
    </source>
</reference>
<dbReference type="PANTHER" id="PTHR46018:SF4">
    <property type="entry name" value="METALLO-HYDROLASE YHFI-RELATED"/>
    <property type="match status" value="1"/>
</dbReference>
<protein>
    <submittedName>
        <fullName evidence="2">Metal-dependent hydrolases of the beta-lactamase superfamily III</fullName>
    </submittedName>
</protein>
<keyword evidence="2" id="KW-0378">Hydrolase</keyword>
<gene>
    <name evidence="2" type="ORF">FM110_06040</name>
</gene>
<dbReference type="InterPro" id="IPR036866">
    <property type="entry name" value="RibonucZ/Hydroxyglut_hydro"/>
</dbReference>
<dbReference type="EMBL" id="FWFG01000052">
    <property type="protein sequence ID" value="SLM91016.1"/>
    <property type="molecule type" value="Genomic_DNA"/>
</dbReference>
<dbReference type="CDD" id="cd07716">
    <property type="entry name" value="RNaseZ_short-form-like_MBL-fold"/>
    <property type="match status" value="1"/>
</dbReference>
<proteinExistence type="predicted"/>
<feature type="domain" description="Metallo-beta-lactamase" evidence="1">
    <location>
        <begin position="18"/>
        <end position="225"/>
    </location>
</feature>
<accession>A0A1X6WYY1</accession>
<dbReference type="Gene3D" id="3.60.15.10">
    <property type="entry name" value="Ribonuclease Z/Hydroxyacylglutathione hydrolase-like"/>
    <property type="match status" value="1"/>
</dbReference>
<evidence type="ECO:0000313" key="2">
    <source>
        <dbReference type="EMBL" id="SLM91016.1"/>
    </source>
</evidence>
<sequence length="270" mass="29303">MRLRVIGCNGSFAGTESAASSYLVEHDDASGRTWRVLFDLGSGAFGPLQKAIDPAQLDAVVISHLHPDHYLDLTGLEVFWAYNERTDLPQLPLYGPAALPARIRAVMDRSDDVPDGVTDVPFGYRTITDGARLEIGPLSITARAVVHPVESYGFRIEADGEVLAYSGDSDACASLEELAAGADLFLCEAGYIEERDDRFTGVHLTGRRAGEAAMRAGVRRVVLTHIPCWTDPAVPEREAREVCDLPLCVAQPFDVYEVVPRDGDDAPFTA</sequence>
<dbReference type="PANTHER" id="PTHR46018">
    <property type="entry name" value="ZINC PHOSPHODIESTERASE ELAC PROTEIN 1"/>
    <property type="match status" value="1"/>
</dbReference>
<dbReference type="Proteomes" id="UP000195981">
    <property type="component" value="Unassembled WGS sequence"/>
</dbReference>
<evidence type="ECO:0000313" key="3">
    <source>
        <dbReference type="Proteomes" id="UP000195981"/>
    </source>
</evidence>
<dbReference type="InterPro" id="IPR001279">
    <property type="entry name" value="Metallo-B-lactamas"/>
</dbReference>
<dbReference type="SUPFAM" id="SSF56281">
    <property type="entry name" value="Metallo-hydrolase/oxidoreductase"/>
    <property type="match status" value="1"/>
</dbReference>
<dbReference type="RefSeq" id="WP_087103615.1">
    <property type="nucleotide sequence ID" value="NZ_FWFG01000052.1"/>
</dbReference>